<proteinExistence type="predicted"/>
<organism evidence="2 3">
    <name type="scientific">Candolleomyces eurysporus</name>
    <dbReference type="NCBI Taxonomy" id="2828524"/>
    <lineage>
        <taxon>Eukaryota</taxon>
        <taxon>Fungi</taxon>
        <taxon>Dikarya</taxon>
        <taxon>Basidiomycota</taxon>
        <taxon>Agaricomycotina</taxon>
        <taxon>Agaricomycetes</taxon>
        <taxon>Agaricomycetidae</taxon>
        <taxon>Agaricales</taxon>
        <taxon>Agaricineae</taxon>
        <taxon>Psathyrellaceae</taxon>
        <taxon>Candolleomyces</taxon>
    </lineage>
</organism>
<dbReference type="Proteomes" id="UP001140091">
    <property type="component" value="Unassembled WGS sequence"/>
</dbReference>
<dbReference type="EMBL" id="JANBPK010000069">
    <property type="protein sequence ID" value="KAJ2936419.1"/>
    <property type="molecule type" value="Genomic_DNA"/>
</dbReference>
<sequence length="840" mass="94102">MNLMIDGIALEEVPRYDEYRNLVLGLCREHSTGARKMVDSFEEHLKPLKQGLTEGKWHYGKDGTVFALALITGDANYYPTPVLLSGSCKAEKGEGIADLVRRFIQLYNEHPMGKARHGPILELSTDGEASFRSMRFMVGLGEGVSGESASAKTILLRLTGMNLQSGMDGLIGTCDPKHVFKRIAQMTRSRQLSMQIWDTTITAQDVRTALDRSGLNSERINQLLNPADKQNVPIALNLLQELCNIKLDPQLSNPSELLRSKRIKFFGKVASFFTDPFTNTRLSLSEQLRKLSTFIHLAFAFYRQHKGSFLGSATYADSMSIVKCILITVVRLQVLDPKIKLYIYFIGTDRIEGVFSHVRTQDHARNFDILQLGIRLVIGAEINRIYELYPDLYQGHVRRNMDNIEGVDRINPASCQNDVTVGSVDVVQVFFEGRKDASVILCEEFGKDGDMDWDRVFASDNTDFMRPFGQYVGSRAADHDLLDLLTEESVSPPAATATPAGPGERPSIAEPGDHADPNMIFMPPELDSEAVGMSLEQLPEEQQSLPHSKFFLIEGKRYYKSSIVAKFLVSDAARKVTMRPFRNAGMTMKSIMERKDKPWATSQESSSSVESEEVIANQDLGGILVRCGAHICLAVMEVLHFKTATGRMVFDVKHSEIDHTITVIGQIIELECQSASQDSKHWIWNRKLIPNADPAPGATLSDRDFTVTVTGRQFFPMNAQVYSTSTEHTWPMDSGALNKALASLWDLMEPESETILASVEELPDLKTTQLPYQSGDKRFFYLEESQLPFRFSKMGGNDVVECAQCHEKCKLRMMRNHVGKHILLSLRNIFDGSLQDGVKV</sequence>
<dbReference type="AlphaFoldDB" id="A0A9W8JP64"/>
<dbReference type="OrthoDB" id="3048541at2759"/>
<feature type="compositionally biased region" description="Low complexity" evidence="1">
    <location>
        <begin position="492"/>
        <end position="503"/>
    </location>
</feature>
<comment type="caution">
    <text evidence="2">The sequence shown here is derived from an EMBL/GenBank/DDBJ whole genome shotgun (WGS) entry which is preliminary data.</text>
</comment>
<name>A0A9W8JP64_9AGAR</name>
<feature type="non-terminal residue" evidence="2">
    <location>
        <position position="840"/>
    </location>
</feature>
<evidence type="ECO:0000256" key="1">
    <source>
        <dbReference type="SAM" id="MobiDB-lite"/>
    </source>
</evidence>
<evidence type="ECO:0000313" key="2">
    <source>
        <dbReference type="EMBL" id="KAJ2936419.1"/>
    </source>
</evidence>
<reference evidence="2" key="1">
    <citation type="submission" date="2022-06" db="EMBL/GenBank/DDBJ databases">
        <title>Genome Sequence of Candolleomyces eurysporus.</title>
        <authorList>
            <person name="Buettner E."/>
        </authorList>
    </citation>
    <scope>NUCLEOTIDE SEQUENCE</scope>
    <source>
        <strain evidence="2">VTCC 930004</strain>
    </source>
</reference>
<feature type="region of interest" description="Disordered" evidence="1">
    <location>
        <begin position="490"/>
        <end position="518"/>
    </location>
</feature>
<accession>A0A9W8JP64</accession>
<evidence type="ECO:0000313" key="3">
    <source>
        <dbReference type="Proteomes" id="UP001140091"/>
    </source>
</evidence>
<protein>
    <submittedName>
        <fullName evidence="2">Uncharacterized protein</fullName>
    </submittedName>
</protein>
<gene>
    <name evidence="2" type="ORF">H1R20_g673</name>
</gene>
<keyword evidence="3" id="KW-1185">Reference proteome</keyword>